<dbReference type="EMBL" id="VYQF01000001">
    <property type="protein sequence ID" value="KAA9041108.1"/>
    <property type="molecule type" value="Genomic_DNA"/>
</dbReference>
<evidence type="ECO:0000313" key="2">
    <source>
        <dbReference type="Proteomes" id="UP000326903"/>
    </source>
</evidence>
<comment type="caution">
    <text evidence="1">The sequence shown here is derived from an EMBL/GenBank/DDBJ whole genome shotgun (WGS) entry which is preliminary data.</text>
</comment>
<keyword evidence="2" id="KW-1185">Reference proteome</keyword>
<dbReference type="AlphaFoldDB" id="A0A5J5IKL9"/>
<dbReference type="CDD" id="cd00293">
    <property type="entry name" value="USP-like"/>
    <property type="match status" value="1"/>
</dbReference>
<proteinExistence type="predicted"/>
<reference evidence="1 2" key="1">
    <citation type="submission" date="2019-09" db="EMBL/GenBank/DDBJ databases">
        <title>Draft genome sequence of Ginsengibacter sp. BR5-29.</title>
        <authorList>
            <person name="Im W.-T."/>
        </authorList>
    </citation>
    <scope>NUCLEOTIDE SEQUENCE [LARGE SCALE GENOMIC DNA]</scope>
    <source>
        <strain evidence="1 2">BR5-29</strain>
    </source>
</reference>
<protein>
    <submittedName>
        <fullName evidence="1">Universal stress protein</fullName>
    </submittedName>
</protein>
<gene>
    <name evidence="1" type="ORF">FW778_03440</name>
</gene>
<dbReference type="Proteomes" id="UP000326903">
    <property type="component" value="Unassembled WGS sequence"/>
</dbReference>
<organism evidence="1 2">
    <name type="scientific">Ginsengibacter hankyongi</name>
    <dbReference type="NCBI Taxonomy" id="2607284"/>
    <lineage>
        <taxon>Bacteria</taxon>
        <taxon>Pseudomonadati</taxon>
        <taxon>Bacteroidota</taxon>
        <taxon>Chitinophagia</taxon>
        <taxon>Chitinophagales</taxon>
        <taxon>Chitinophagaceae</taxon>
        <taxon>Ginsengibacter</taxon>
    </lineage>
</organism>
<name>A0A5J5IKL9_9BACT</name>
<dbReference type="SUPFAM" id="SSF52402">
    <property type="entry name" value="Adenine nucleotide alpha hydrolases-like"/>
    <property type="match status" value="1"/>
</dbReference>
<dbReference type="Gene3D" id="3.40.50.12370">
    <property type="match status" value="1"/>
</dbReference>
<accession>A0A5J5IKL9</accession>
<evidence type="ECO:0000313" key="1">
    <source>
        <dbReference type="EMBL" id="KAA9041108.1"/>
    </source>
</evidence>
<sequence>MKKILLAINAIDPDKNSLEFACYLGRLTNSGITGIFLENYGDEEILKVKPVFKYTYSEEQENEYTQDQLSRAELIEKNILSYKEASVNRGVNFSFHRDRGVPVQELISESRYADILVVDPATSFNKTFEGTPTDFIKNVLKNTECPAIVAPEGFEAIDEIIFTYDGSASSVFAIKQFTYIFPQLHDKKANVVHINDTGEWNDANRFKLKEHLKNYYYDLNFEVLKGNIYNNLIEYVFKKKNTFLVMGAYGRNSLSRFFKPSKADLIIKTIPQPIFIAHF</sequence>
<dbReference type="RefSeq" id="WP_150413197.1">
    <property type="nucleotide sequence ID" value="NZ_VYQF01000001.1"/>
</dbReference>